<feature type="transmembrane region" description="Helical" evidence="12">
    <location>
        <begin position="587"/>
        <end position="607"/>
    </location>
</feature>
<evidence type="ECO:0000256" key="8">
    <source>
        <dbReference type="ARBA" id="ARBA00022824"/>
    </source>
</evidence>
<reference evidence="17" key="1">
    <citation type="submission" date="2023-07" db="EMBL/GenBank/DDBJ databases">
        <authorList>
            <consortium name="CYATHOMIX"/>
        </authorList>
    </citation>
    <scope>NUCLEOTIDE SEQUENCE</scope>
    <source>
        <strain evidence="17">N/A</strain>
    </source>
</reference>
<feature type="chain" id="PRO_5041483134" description="Dolichyl-diphosphooligosaccharide--protein glycosyltransferase subunit 2" evidence="12">
    <location>
        <begin position="25"/>
        <end position="643"/>
    </location>
</feature>
<evidence type="ECO:0000256" key="11">
    <source>
        <dbReference type="ARBA" id="ARBA00046750"/>
    </source>
</evidence>
<evidence type="ECO:0000256" key="4">
    <source>
        <dbReference type="ARBA" id="ARBA00009038"/>
    </source>
</evidence>
<evidence type="ECO:0000313" key="18">
    <source>
        <dbReference type="Proteomes" id="UP001176961"/>
    </source>
</evidence>
<feature type="transmembrane region" description="Helical" evidence="12">
    <location>
        <begin position="555"/>
        <end position="575"/>
    </location>
</feature>
<feature type="signal peptide" evidence="12">
    <location>
        <begin position="1"/>
        <end position="24"/>
    </location>
</feature>
<dbReference type="AlphaFoldDB" id="A0AA36HI40"/>
<dbReference type="PANTHER" id="PTHR12640:SF0">
    <property type="entry name" value="DOLICHYL-DIPHOSPHOOLIGOSACCHARIDE--PROTEIN GLYCOSYLTRANSFERASE SUBUNIT 2"/>
    <property type="match status" value="1"/>
</dbReference>
<dbReference type="EMBL" id="CATQJL010000326">
    <property type="protein sequence ID" value="CAJ0610439.1"/>
    <property type="molecule type" value="Genomic_DNA"/>
</dbReference>
<feature type="domain" description="Ribophorin II C-terminal" evidence="16">
    <location>
        <begin position="540"/>
        <end position="638"/>
    </location>
</feature>
<organism evidence="17 18">
    <name type="scientific">Cylicocyclus nassatus</name>
    <name type="common">Nematode worm</name>
    <dbReference type="NCBI Taxonomy" id="53992"/>
    <lineage>
        <taxon>Eukaryota</taxon>
        <taxon>Metazoa</taxon>
        <taxon>Ecdysozoa</taxon>
        <taxon>Nematoda</taxon>
        <taxon>Chromadorea</taxon>
        <taxon>Rhabditida</taxon>
        <taxon>Rhabditina</taxon>
        <taxon>Rhabditomorpha</taxon>
        <taxon>Strongyloidea</taxon>
        <taxon>Strongylidae</taxon>
        <taxon>Cylicocyclus</taxon>
    </lineage>
</organism>
<dbReference type="Pfam" id="PF23860">
    <property type="entry name" value="Ribophorin_II_3rd"/>
    <property type="match status" value="1"/>
</dbReference>
<keyword evidence="7 12" id="KW-0732">Signal</keyword>
<dbReference type="GO" id="GO:0006487">
    <property type="term" value="P:protein N-linked glycosylation"/>
    <property type="evidence" value="ECO:0007669"/>
    <property type="project" value="UniProtKB-UniRule"/>
</dbReference>
<dbReference type="PANTHER" id="PTHR12640">
    <property type="entry name" value="RIBOPHORIN II"/>
    <property type="match status" value="1"/>
</dbReference>
<comment type="pathway">
    <text evidence="3 12">Protein modification; protein glycosylation.</text>
</comment>
<feature type="domain" description="Ribophorin II second" evidence="15">
    <location>
        <begin position="279"/>
        <end position="377"/>
    </location>
</feature>
<protein>
    <recommendedName>
        <fullName evidence="5 12">Dolichyl-diphosphooligosaccharide--protein glycosyltransferase subunit 2</fullName>
    </recommendedName>
    <alternativeName>
        <fullName evidence="12">Ribophorin-2</fullName>
    </alternativeName>
</protein>
<dbReference type="InterPro" id="IPR055373">
    <property type="entry name" value="Ribophorin_II_N"/>
</dbReference>
<keyword evidence="10 12" id="KW-0472">Membrane</keyword>
<name>A0AA36HI40_CYLNA</name>
<sequence length="643" mass="71750">MAAISKSMMRPLIILLFTIFSVSAVSLNTHWEDQDTKWLTLVLEDILVLKSDSLIPLHYATSTLKLLKVQPSEEAAFAACEAAQKADVTELDNLYDAASITGDLPDCTLPDVSGAKKLIDGVITEITPNGERIYRALRTAERLNIKVNQEAFDKILAEAMKDDNPLNLGWVMNAAALLNKPLTTKYFDKIKNLVAQADEVNKKFLQFEGGLIPTAIAVHGILSLAEKHGQVPALSKEQMILFTNYLMSRKHVSTERSAYHLVKTLGVLVNNHQIVPVTVSRVGPVMSDRSQPVKVAVANVFGLPVEVSDVHVDIVPSGSEKAVKTNLKMKRLDSDPMIWTINADQLPEDNGFVNLNVKIDTKDKRLVGLTSSSVVIKKSDDVTVDDFKIAVVEKDETITGASLKSIPQFSKHKDVFNADVTKRIQATFSVKQKSKSGLIQPHQAFILFKHENGDEVYYTADAQKDGKYIADINLAKSHKDFEGLSGKYTAYLIIGDARIRTPLSWAFADFTVTVPPVAKKEEPKSHRVDYQPKPEIKHVFRKPEKRPSAFVSDTFTFFCLAPLLLLLILWLRIGLNFTNMPASIWTLLFHLGLMALFALYFIFWLRLNMFTTLKYLAGIAAFTFLAGNRVLRAIAEKRKHKTE</sequence>
<evidence type="ECO:0000256" key="2">
    <source>
        <dbReference type="ARBA" id="ARBA00004477"/>
    </source>
</evidence>
<evidence type="ECO:0000259" key="14">
    <source>
        <dbReference type="Pfam" id="PF23860"/>
    </source>
</evidence>
<dbReference type="InterPro" id="IPR008814">
    <property type="entry name" value="Swp1"/>
</dbReference>
<evidence type="ECO:0000256" key="5">
    <source>
        <dbReference type="ARBA" id="ARBA00017612"/>
    </source>
</evidence>
<comment type="similarity">
    <text evidence="4 12">Belongs to the SWP1 family.</text>
</comment>
<keyword evidence="18" id="KW-1185">Reference proteome</keyword>
<dbReference type="Pfam" id="PF25147">
    <property type="entry name" value="Ribophorin_II_C"/>
    <property type="match status" value="1"/>
</dbReference>
<evidence type="ECO:0000259" key="13">
    <source>
        <dbReference type="Pfam" id="PF05817"/>
    </source>
</evidence>
<gene>
    <name evidence="17" type="ORF">CYNAS_LOCUS22422</name>
</gene>
<dbReference type="GO" id="GO:0008250">
    <property type="term" value="C:oligosaccharyltransferase complex"/>
    <property type="evidence" value="ECO:0007669"/>
    <property type="project" value="UniProtKB-UniRule"/>
</dbReference>
<comment type="subcellular location">
    <subcellularLocation>
        <location evidence="2 12">Endoplasmic reticulum membrane</location>
        <topology evidence="2 12">Multi-pass membrane protein</topology>
    </subcellularLocation>
</comment>
<evidence type="ECO:0000256" key="10">
    <source>
        <dbReference type="ARBA" id="ARBA00023136"/>
    </source>
</evidence>
<keyword evidence="8 12" id="KW-0256">Endoplasmic reticulum</keyword>
<comment type="caution">
    <text evidence="17">The sequence shown here is derived from an EMBL/GenBank/DDBJ whole genome shotgun (WGS) entry which is preliminary data.</text>
</comment>
<evidence type="ECO:0000256" key="7">
    <source>
        <dbReference type="ARBA" id="ARBA00022729"/>
    </source>
</evidence>
<evidence type="ECO:0000256" key="12">
    <source>
        <dbReference type="RuleBase" id="RU366029"/>
    </source>
</evidence>
<keyword evidence="9 12" id="KW-1133">Transmembrane helix</keyword>
<dbReference type="Proteomes" id="UP001176961">
    <property type="component" value="Unassembled WGS sequence"/>
</dbReference>
<evidence type="ECO:0000256" key="1">
    <source>
        <dbReference type="ARBA" id="ARBA00002791"/>
    </source>
</evidence>
<keyword evidence="6 12" id="KW-0812">Transmembrane</keyword>
<dbReference type="InterPro" id="IPR055375">
    <property type="entry name" value="Ribophorin_II_2nd"/>
</dbReference>
<evidence type="ECO:0000256" key="6">
    <source>
        <dbReference type="ARBA" id="ARBA00022692"/>
    </source>
</evidence>
<feature type="transmembrane region" description="Helical" evidence="12">
    <location>
        <begin position="613"/>
        <end position="631"/>
    </location>
</feature>
<evidence type="ECO:0000256" key="9">
    <source>
        <dbReference type="ARBA" id="ARBA00022989"/>
    </source>
</evidence>
<comment type="subunit">
    <text evidence="11">Component of the oligosaccharyltransferase (OST) complex. OST exists in two different complex forms which contain common core subunits RPN1, RPN2, OST48, OST4, DAD1 and TMEM258, either STT3A or STT3B as catalytic subunits, and form-specific accessory subunits. STT3A complex assembly occurs through the formation of 3 subcomplexes. Subcomplex 1 contains RPN1 and TMEM258, subcomplex 2 contains the STT3A-specific subunits STT3A, DC2/OSTC, and KCP2 as well as the core subunit OST4, and subcomplex 3 contains RPN2, DAD1, and OST48. The STT3A complex can form stable complexes with the Sec61 complex or with both the Sec61 and TRAP complexes. Interacts with DDI2. Interacts with TMEM35A/NACHO.</text>
</comment>
<dbReference type="InterPro" id="IPR055374">
    <property type="entry name" value="Ribophorin_II_3rd"/>
</dbReference>
<dbReference type="InterPro" id="IPR056790">
    <property type="entry name" value="Ribophorin_II_C"/>
</dbReference>
<evidence type="ECO:0000259" key="16">
    <source>
        <dbReference type="Pfam" id="PF25147"/>
    </source>
</evidence>
<dbReference type="Pfam" id="PF23861">
    <property type="entry name" value="Ribophorin_II_2nd"/>
    <property type="match status" value="1"/>
</dbReference>
<feature type="domain" description="Ribophorin II N-terminal" evidence="13">
    <location>
        <begin position="33"/>
        <end position="268"/>
    </location>
</feature>
<proteinExistence type="inferred from homology"/>
<evidence type="ECO:0000256" key="3">
    <source>
        <dbReference type="ARBA" id="ARBA00004922"/>
    </source>
</evidence>
<accession>A0AA36HI40</accession>
<evidence type="ECO:0000259" key="15">
    <source>
        <dbReference type="Pfam" id="PF23861"/>
    </source>
</evidence>
<feature type="domain" description="Ribophorin II third" evidence="14">
    <location>
        <begin position="386"/>
        <end position="511"/>
    </location>
</feature>
<comment type="function">
    <text evidence="1 12">Subunit of the oligosaccharyl transferase (OST) complex that catalyzes the initial transfer of a defined glycan (Glc(3)Man(9)GlcNAc(2) in eukaryotes) from the lipid carrier dolichol-pyrophosphate to an asparagine residue within an Asn-X-Ser/Thr consensus motif in nascent polypeptide chains, the first step in protein N-glycosylation. N-glycosylation occurs cotranslationally and the complex associates with the Sec61 complex at the channel-forming translocon complex that mediates protein translocation across the endoplasmic reticulum (ER). All subunits are required for a maximal enzyme activity.</text>
</comment>
<dbReference type="Pfam" id="PF05817">
    <property type="entry name" value="Ribophorin_II"/>
    <property type="match status" value="1"/>
</dbReference>
<evidence type="ECO:0000313" key="17">
    <source>
        <dbReference type="EMBL" id="CAJ0610439.1"/>
    </source>
</evidence>